<dbReference type="EMBL" id="KU160648">
    <property type="protein sequence ID" value="ALY09168.1"/>
    <property type="molecule type" value="Genomic_DNA"/>
</dbReference>
<evidence type="ECO:0000313" key="1">
    <source>
        <dbReference type="EMBL" id="ALY09168.1"/>
    </source>
</evidence>
<dbReference type="Proteomes" id="UP000223591">
    <property type="component" value="Segment"/>
</dbReference>
<sequence length="359" mass="37804">MAIKRGLFVPVAGGNVGTTPAEARLALGGLLIENAPGVPRSGVLENGKTNLVYGSGASMTHYIDPAHFVIHRTQGEGAYEFANEGIQTVAGTAAPGSNSRVDLIWVKQNDTTKGDANNLAVAGVTVGTAAASPTGNYAGVPAGAMVLAEALVEAGDTLGTHLTYTQVFKYTATRGSMIRVRDKADRDTITTPVQGQTVMRLDRNNHIQQWNGTAWKWVSTPERYYADPASFNTTSSTSDKVIGIVSDAPTRSYATKVRVNGRLTVSSGAIGSGSLQLRTCVSAGVELVDDAQAKSYVSFGPPGAYWLTGNMETDWISIGAGISPRARIWTQVAAGSVNHAASSDRKHNHLWCEVLPADD</sequence>
<reference evidence="1 2" key="1">
    <citation type="submission" date="2015-11" db="EMBL/GenBank/DDBJ databases">
        <authorList>
            <person name="Chudoff D."/>
            <person name="Terry K."/>
            <person name="Dunbar D."/>
            <person name="Schaff J.E."/>
            <person name="Dashiell C.L."/>
            <person name="Macialek J.A."/>
            <person name="Bradley K.W."/>
            <person name="Asai D.J."/>
            <person name="Guerrero C.A."/>
            <person name="Bowman C.A."/>
            <person name="Russell D.A."/>
            <person name="Pope W.H."/>
            <person name="Hatfull G.F."/>
        </authorList>
    </citation>
    <scope>NUCLEOTIDE SEQUENCE [LARGE SCALE GENOMIC DNA]</scope>
</reference>
<dbReference type="OrthoDB" id="4760at10239"/>
<keyword evidence="2" id="KW-1185">Reference proteome</keyword>
<dbReference type="KEGG" id="vg:40078501"/>
<name>A0A0U4B371_9CAUD</name>
<dbReference type="GeneID" id="40078501"/>
<organism evidence="1 2">
    <name type="scientific">Arthrobacter phage HunterDalle</name>
    <dbReference type="NCBI Taxonomy" id="1772300"/>
    <lineage>
        <taxon>Viruses</taxon>
        <taxon>Duplodnaviria</taxon>
        <taxon>Heunggongvirae</taxon>
        <taxon>Uroviricota</taxon>
        <taxon>Caudoviricetes</taxon>
        <taxon>Korravirus</taxon>
        <taxon>Korravirus hunterdalle</taxon>
    </lineage>
</organism>
<dbReference type="RefSeq" id="YP_009602638.1">
    <property type="nucleotide sequence ID" value="NC_041941.1"/>
</dbReference>
<accession>A0A0U4B371</accession>
<gene>
    <name evidence="1" type="primary">18</name>
    <name evidence="1" type="ORF">HUNTERDALLE_18</name>
</gene>
<proteinExistence type="predicted"/>
<protein>
    <submittedName>
        <fullName evidence="1">Minor tail protein</fullName>
    </submittedName>
</protein>
<evidence type="ECO:0000313" key="2">
    <source>
        <dbReference type="Proteomes" id="UP000223591"/>
    </source>
</evidence>